<keyword evidence="2" id="KW-1185">Reference proteome</keyword>
<sequence>MTFFHVGINHLGFIGYFPVLSRKLKTEETVTGFLKYSLNYFVKARERDLTGYDETSPYWGPAFFYNDFYLISVHNKPPVCSDGEGVSLYLFYHINRTEKTGTGNPCSGLKCCLISADIL</sequence>
<dbReference type="KEGG" id="arf:AR1Y2_3503"/>
<dbReference type="Proteomes" id="UP000298653">
    <property type="component" value="Chromosome"/>
</dbReference>
<evidence type="ECO:0000313" key="1">
    <source>
        <dbReference type="EMBL" id="QCP36957.1"/>
    </source>
</evidence>
<organism evidence="1 2">
    <name type="scientific">Anaerostipes rhamnosivorans</name>
    <dbReference type="NCBI Taxonomy" id="1229621"/>
    <lineage>
        <taxon>Bacteria</taxon>
        <taxon>Bacillati</taxon>
        <taxon>Bacillota</taxon>
        <taxon>Clostridia</taxon>
        <taxon>Lachnospirales</taxon>
        <taxon>Lachnospiraceae</taxon>
        <taxon>Anaerostipes</taxon>
    </lineage>
</organism>
<evidence type="ECO:0000313" key="2">
    <source>
        <dbReference type="Proteomes" id="UP000298653"/>
    </source>
</evidence>
<gene>
    <name evidence="1" type="ORF">AR1Y2_3503</name>
</gene>
<proteinExistence type="predicted"/>
<name>A0A4P8IJ55_9FIRM</name>
<protein>
    <submittedName>
        <fullName evidence="1">Uncharacterized protein</fullName>
    </submittedName>
</protein>
<dbReference type="EMBL" id="CP040058">
    <property type="protein sequence ID" value="QCP36957.1"/>
    <property type="molecule type" value="Genomic_DNA"/>
</dbReference>
<dbReference type="AlphaFoldDB" id="A0A4P8IJ55"/>
<reference evidence="1 2" key="1">
    <citation type="submission" date="2019-05" db="EMBL/GenBank/DDBJ databases">
        <title>Complete genome sequencing of Anaerostipes rhamnosivorans.</title>
        <authorList>
            <person name="Bui T.P.N."/>
            <person name="de Vos W.M."/>
        </authorList>
    </citation>
    <scope>NUCLEOTIDE SEQUENCE [LARGE SCALE GENOMIC DNA]</scope>
    <source>
        <strain evidence="1 2">1y2</strain>
    </source>
</reference>
<accession>A0A4P8IJ55</accession>